<dbReference type="Pfam" id="PF00480">
    <property type="entry name" value="ROK"/>
    <property type="match status" value="1"/>
</dbReference>
<evidence type="ECO:0000259" key="2">
    <source>
        <dbReference type="PROSITE" id="PS51464"/>
    </source>
</evidence>
<organism evidence="3 4">
    <name type="scientific">Maribellus luteus</name>
    <dbReference type="NCBI Taxonomy" id="2305463"/>
    <lineage>
        <taxon>Bacteria</taxon>
        <taxon>Pseudomonadati</taxon>
        <taxon>Bacteroidota</taxon>
        <taxon>Bacteroidia</taxon>
        <taxon>Marinilabiliales</taxon>
        <taxon>Prolixibacteraceae</taxon>
        <taxon>Maribellus</taxon>
    </lineage>
</organism>
<gene>
    <name evidence="3" type="ORF">D1614_02685</name>
</gene>
<dbReference type="AlphaFoldDB" id="A0A399T7J3"/>
<dbReference type="GO" id="GO:0009254">
    <property type="term" value="P:peptidoglycan turnover"/>
    <property type="evidence" value="ECO:0007669"/>
    <property type="project" value="TreeGrafter"/>
</dbReference>
<dbReference type="EMBL" id="QWGR01000001">
    <property type="protein sequence ID" value="RIJ50845.1"/>
    <property type="molecule type" value="Genomic_DNA"/>
</dbReference>
<dbReference type="Gene3D" id="3.30.420.40">
    <property type="match status" value="2"/>
</dbReference>
<dbReference type="InterPro" id="IPR001347">
    <property type="entry name" value="SIS_dom"/>
</dbReference>
<dbReference type="InterPro" id="IPR043129">
    <property type="entry name" value="ATPase_NBD"/>
</dbReference>
<dbReference type="GO" id="GO:0016835">
    <property type="term" value="F:carbon-oxygen lyase activity"/>
    <property type="evidence" value="ECO:0007669"/>
    <property type="project" value="TreeGrafter"/>
</dbReference>
<dbReference type="InterPro" id="IPR000600">
    <property type="entry name" value="ROK"/>
</dbReference>
<dbReference type="Proteomes" id="UP000265926">
    <property type="component" value="Unassembled WGS sequence"/>
</dbReference>
<dbReference type="GO" id="GO:0046348">
    <property type="term" value="P:amino sugar catabolic process"/>
    <property type="evidence" value="ECO:0007669"/>
    <property type="project" value="TreeGrafter"/>
</dbReference>
<proteinExistence type="predicted"/>
<dbReference type="RefSeq" id="WP_119436314.1">
    <property type="nucleotide sequence ID" value="NZ_QWGR01000001.1"/>
</dbReference>
<dbReference type="Gene3D" id="3.40.50.10490">
    <property type="entry name" value="Glucose-6-phosphate isomerase like protein, domain 1"/>
    <property type="match status" value="1"/>
</dbReference>
<reference evidence="3 4" key="1">
    <citation type="submission" date="2018-08" db="EMBL/GenBank/DDBJ databases">
        <title>Pallidiluteibacterium maritimus gen. nov., sp. nov., isolated from coastal sediment.</title>
        <authorList>
            <person name="Zhou L.Y."/>
        </authorList>
    </citation>
    <scope>NUCLEOTIDE SEQUENCE [LARGE SCALE GENOMIC DNA]</scope>
    <source>
        <strain evidence="3 4">XSD2</strain>
    </source>
</reference>
<dbReference type="PROSITE" id="PS51464">
    <property type="entry name" value="SIS"/>
    <property type="match status" value="1"/>
</dbReference>
<evidence type="ECO:0000313" key="4">
    <source>
        <dbReference type="Proteomes" id="UP000265926"/>
    </source>
</evidence>
<sequence length="580" mass="62748">MTRNIYLGIDIGGSWLKGMAVEWDGNKPFHSLPQLMKALPVVKVRSRLAVDATSDDFIGALNELFNRLLQEGDCVRGIGISTAGIVDYHGTRLLTASKHLQVLLEQGWMDYLQNSFGVNVTVINDAEAASIGAASLGYLSGNKIIGVMPVGTGVGFSVSRNGRRWTPNFSLPLLGCIYSSDGYYDNLCSASSLAALDDEGNLCNIFTKSEHEVSREKYIKNLAGAISTAHIIYGVDKILVGGGLADALTSVDFPLAKLLMAELKKESLLTSSRVEVELIPEGNLLPLIGSVLLAMGEEKAQSLRYQREYTDFGTEKPYAETLCLDELSSTDLIRLLWQAEQEAGLNLEMSVSHIATVVEKLSAKLADGGRLIYVGAGTSGRLAAIDTVEIACTFGFPREKVLTFIAGGIADAAIDIETRFEEDASSVPDLLYANLSEKDVVVGISASGSAYYVQSALGFARSVGAYSVLIQEEFAESLSFCDTVIALRSGNEVLAGSTRMKAGTATKKVLNFLSTSVMVRMGKVHGCYMTDLECINEKLIKRAESVLKVLFNLDQEEAYRALKQNRYNLSQTIHSLKGNM</sequence>
<dbReference type="NCBIfam" id="NF003915">
    <property type="entry name" value="PRK05441.1"/>
    <property type="match status" value="1"/>
</dbReference>
<keyword evidence="1" id="KW-0119">Carbohydrate metabolism</keyword>
<dbReference type="Pfam" id="PF22645">
    <property type="entry name" value="GKRP_SIS_N"/>
    <property type="match status" value="1"/>
</dbReference>
<dbReference type="PANTHER" id="PTHR10088:SF4">
    <property type="entry name" value="GLUCOKINASE REGULATORY PROTEIN"/>
    <property type="match status" value="1"/>
</dbReference>
<dbReference type="OrthoDB" id="1098710at2"/>
<evidence type="ECO:0000313" key="3">
    <source>
        <dbReference type="EMBL" id="RIJ50845.1"/>
    </source>
</evidence>
<dbReference type="SUPFAM" id="SSF53697">
    <property type="entry name" value="SIS domain"/>
    <property type="match status" value="1"/>
</dbReference>
<feature type="domain" description="SIS" evidence="2">
    <location>
        <begin position="361"/>
        <end position="523"/>
    </location>
</feature>
<comment type="caution">
    <text evidence="3">The sequence shown here is derived from an EMBL/GenBank/DDBJ whole genome shotgun (WGS) entry which is preliminary data.</text>
</comment>
<keyword evidence="4" id="KW-1185">Reference proteome</keyword>
<dbReference type="InterPro" id="IPR046348">
    <property type="entry name" value="SIS_dom_sf"/>
</dbReference>
<dbReference type="SUPFAM" id="SSF53067">
    <property type="entry name" value="Actin-like ATPase domain"/>
    <property type="match status" value="1"/>
</dbReference>
<evidence type="ECO:0000256" key="1">
    <source>
        <dbReference type="ARBA" id="ARBA00023277"/>
    </source>
</evidence>
<accession>A0A399T7J3</accession>
<dbReference type="GO" id="GO:0016803">
    <property type="term" value="F:ether hydrolase activity"/>
    <property type="evidence" value="ECO:0007669"/>
    <property type="project" value="TreeGrafter"/>
</dbReference>
<dbReference type="GO" id="GO:0097367">
    <property type="term" value="F:carbohydrate derivative binding"/>
    <property type="evidence" value="ECO:0007669"/>
    <property type="project" value="InterPro"/>
</dbReference>
<dbReference type="PANTHER" id="PTHR10088">
    <property type="entry name" value="GLUCOKINASE REGULATORY PROTEIN"/>
    <property type="match status" value="1"/>
</dbReference>
<dbReference type="InterPro" id="IPR040190">
    <property type="entry name" value="MURQ/GCKR"/>
</dbReference>
<name>A0A399T7J3_9BACT</name>
<protein>
    <submittedName>
        <fullName evidence="3">ROK family protein</fullName>
    </submittedName>
</protein>